<feature type="domain" description="DUF5710" evidence="1">
    <location>
        <begin position="1"/>
        <end position="33"/>
    </location>
</feature>
<organism evidence="2">
    <name type="scientific">viral metagenome</name>
    <dbReference type="NCBI Taxonomy" id="1070528"/>
    <lineage>
        <taxon>unclassified sequences</taxon>
        <taxon>metagenomes</taxon>
        <taxon>organismal metagenomes</taxon>
    </lineage>
</organism>
<name>A0A6C0LEQ4_9ZZZZ</name>
<protein>
    <recommendedName>
        <fullName evidence="1">DUF5710 domain-containing protein</fullName>
    </recommendedName>
</protein>
<accession>A0A6C0LEQ4</accession>
<evidence type="ECO:0000313" key="2">
    <source>
        <dbReference type="EMBL" id="QHU29476.1"/>
    </source>
</evidence>
<dbReference type="Pfam" id="PF18974">
    <property type="entry name" value="DUF5710"/>
    <property type="match status" value="1"/>
</dbReference>
<evidence type="ECO:0000259" key="1">
    <source>
        <dbReference type="Pfam" id="PF18974"/>
    </source>
</evidence>
<dbReference type="EMBL" id="MN740489">
    <property type="protein sequence ID" value="QHU29476.1"/>
    <property type="molecule type" value="Genomic_DNA"/>
</dbReference>
<dbReference type="InterPro" id="IPR043764">
    <property type="entry name" value="DUF5710"/>
</dbReference>
<dbReference type="AlphaFoldDB" id="A0A6C0LEQ4"/>
<reference evidence="2" key="1">
    <citation type="journal article" date="2020" name="Nature">
        <title>Giant virus diversity and host interactions through global metagenomics.</title>
        <authorList>
            <person name="Schulz F."/>
            <person name="Roux S."/>
            <person name="Paez-Espino D."/>
            <person name="Jungbluth S."/>
            <person name="Walsh D.A."/>
            <person name="Denef V.J."/>
            <person name="McMahon K.D."/>
            <person name="Konstantinidis K.T."/>
            <person name="Eloe-Fadrosh E.A."/>
            <person name="Kyrpides N.C."/>
            <person name="Woyke T."/>
        </authorList>
    </citation>
    <scope>NUCLEOTIDE SEQUENCE</scope>
    <source>
        <strain evidence="2">GVMAG-M-3300027804-48</strain>
    </source>
</reference>
<proteinExistence type="predicted"/>
<sequence length="213" mass="25700">MVYLNIPYNDRKKAKNMGALWDANAKKWYCEEDNELCSMYDVYKTDITIIGEDRTFGDNKLYIDMIPKTSYFKNVRSIFNDCDWNLIRHHIYERVNNRCECCGRKRNKYLEAHERWEFNEETQTQKLVRIIALCKLCHSATHYGHSKRRKNIDNINNHIKKINNFTEEELDNHIKTAYEIWRNRNKIKWNLDFGIITNSGFEIRNYKSSHADN</sequence>